<reference evidence="3 4" key="1">
    <citation type="submission" date="2019-03" db="EMBL/GenBank/DDBJ databases">
        <title>This is whole genome sequence of Paenibacillus sp MS74 strain.</title>
        <authorList>
            <person name="Trinh H.N."/>
        </authorList>
    </citation>
    <scope>NUCLEOTIDE SEQUENCE [LARGE SCALE GENOMIC DNA]</scope>
    <source>
        <strain evidence="3 4">MS74</strain>
    </source>
</reference>
<sequence>MPGAAGQGQAEIALWQHDTGEAYRVQVVIWRNGAFVPAPDAYAYYFPKAVRYYEQQVRQHPDYAFYWYYLADAQLKSGMQQQAAASIRKGRSLNKPYPTEAQWQELEAQLPSARATAGLEADTSAERETGVDSNPNSVLNAVPNSVPFMELASHPPDSPYTSVYTNMYTNPYANMYMNTYNNLYTNMPTNPFANLNANLHADPFADLDAQINMSSNEAISAVVNPEMLKDMPRAVSLFPASVKTTSGIRWGFIDSKGAMALRPQYEYAFDFQTNGLAVVQAHGHNGLINASGQYVAKPVYNSISPFSEGRAVVIDNRGFRVIDEKGRFVTRKAYGYIGSYKNGRAVFSIQSGGQSRYGYLDLQGSEAIAPQFVEAGDFDRNKAVVKIKDNEYALIGLDGARLAVYPFASVGPLGDGLLSFQEKAQGKYGYIDEKGTVVIQPAFTDALPFQDGRAVVNTAEGYKATYGLIDKQGGYIIQPSYNEIRILGEQRLALGKAIHADKPYMGSIFAIADTNGQLLSDFVYRDVSDFRKGLASVTDGKQTYFIDRSGKAAYGFPKVEGSGTLIWQNPLIQANIDQRLTYLNRAGRIVWQQNTVIPLRLTYKVKEIKYKPNRDYLVYYPQLEGMLDKAAQQRVNELLKEKSNVKPVPADTQLDSSYSGDFEVAFFKQDLLVLELNSYNFPFGAAHGMPGKMHVHVNVANGHTYTLNDLFRPGSNYVQVLSDIVGRQIKEDPQYSYVFPGSYKGIKPNQPFYVTDHALHLYFYPYEIAPYVAGFPTFTIPFTEIMSLIAVQGEFWQSFHK</sequence>
<protein>
    <submittedName>
        <fullName evidence="3">DUF3298 domain-containing protein</fullName>
    </submittedName>
</protein>
<proteinExistence type="predicted"/>
<dbReference type="AlphaFoldDB" id="A0A4R5L001"/>
<dbReference type="Pfam" id="PF11738">
    <property type="entry name" value="DUF3298"/>
    <property type="match status" value="1"/>
</dbReference>
<evidence type="ECO:0000313" key="3">
    <source>
        <dbReference type="EMBL" id="TDG00939.1"/>
    </source>
</evidence>
<comment type="caution">
    <text evidence="3">The sequence shown here is derived from an EMBL/GenBank/DDBJ whole genome shotgun (WGS) entry which is preliminary data.</text>
</comment>
<dbReference type="SUPFAM" id="SSF48452">
    <property type="entry name" value="TPR-like"/>
    <property type="match status" value="1"/>
</dbReference>
<name>A0A4R5L001_9BACL</name>
<dbReference type="EMBL" id="SMRT01000001">
    <property type="protein sequence ID" value="TDG00939.1"/>
    <property type="molecule type" value="Genomic_DNA"/>
</dbReference>
<dbReference type="Gene3D" id="1.25.40.10">
    <property type="entry name" value="Tetratricopeptide repeat domain"/>
    <property type="match status" value="1"/>
</dbReference>
<evidence type="ECO:0000313" key="4">
    <source>
        <dbReference type="Proteomes" id="UP000295636"/>
    </source>
</evidence>
<dbReference type="PANTHER" id="PTHR37841:SF1">
    <property type="entry name" value="DUF3298 DOMAIN-CONTAINING PROTEIN"/>
    <property type="match status" value="1"/>
</dbReference>
<organism evidence="3 4">
    <name type="scientific">Paenibacillus piri</name>
    <dbReference type="NCBI Taxonomy" id="2547395"/>
    <lineage>
        <taxon>Bacteria</taxon>
        <taxon>Bacillati</taxon>
        <taxon>Bacillota</taxon>
        <taxon>Bacilli</taxon>
        <taxon>Bacillales</taxon>
        <taxon>Paenibacillaceae</taxon>
        <taxon>Paenibacillus</taxon>
    </lineage>
</organism>
<feature type="region of interest" description="Disordered" evidence="1">
    <location>
        <begin position="114"/>
        <end position="138"/>
    </location>
</feature>
<dbReference type="InterPro" id="IPR037126">
    <property type="entry name" value="PdaC/RsiV-like_sf"/>
</dbReference>
<evidence type="ECO:0000256" key="1">
    <source>
        <dbReference type="SAM" id="MobiDB-lite"/>
    </source>
</evidence>
<dbReference type="Gene3D" id="3.30.565.40">
    <property type="entry name" value="Fervidobacterium nodosum Rt17-B1 like"/>
    <property type="match status" value="1"/>
</dbReference>
<feature type="domain" description="DUF3298" evidence="2">
    <location>
        <begin position="708"/>
        <end position="782"/>
    </location>
</feature>
<keyword evidence="4" id="KW-1185">Reference proteome</keyword>
<dbReference type="InterPro" id="IPR021729">
    <property type="entry name" value="DUF3298"/>
</dbReference>
<dbReference type="PANTHER" id="PTHR37841">
    <property type="entry name" value="GLR2918 PROTEIN"/>
    <property type="match status" value="1"/>
</dbReference>
<dbReference type="Proteomes" id="UP000295636">
    <property type="component" value="Unassembled WGS sequence"/>
</dbReference>
<dbReference type="Pfam" id="PF14903">
    <property type="entry name" value="WG_beta_rep"/>
    <property type="match status" value="7"/>
</dbReference>
<accession>A0A4R5L001</accession>
<dbReference type="Gene3D" id="3.90.640.20">
    <property type="entry name" value="Heat-shock cognate protein, ATPase"/>
    <property type="match status" value="1"/>
</dbReference>
<dbReference type="InterPro" id="IPR032774">
    <property type="entry name" value="WG_beta_rep"/>
</dbReference>
<evidence type="ECO:0000259" key="2">
    <source>
        <dbReference type="Pfam" id="PF11738"/>
    </source>
</evidence>
<dbReference type="OrthoDB" id="5637at2"/>
<gene>
    <name evidence="3" type="ORF">E1757_00720</name>
</gene>
<dbReference type="InterPro" id="IPR011990">
    <property type="entry name" value="TPR-like_helical_dom_sf"/>
</dbReference>